<evidence type="ECO:0000256" key="2">
    <source>
        <dbReference type="ARBA" id="ARBA00023194"/>
    </source>
</evidence>
<dbReference type="PANTHER" id="PTHR48050">
    <property type="entry name" value="STEROL 3-BETA-GLUCOSYLTRANSFERASE"/>
    <property type="match status" value="1"/>
</dbReference>
<dbReference type="Pfam" id="PF03033">
    <property type="entry name" value="Glyco_transf_28"/>
    <property type="match status" value="1"/>
</dbReference>
<dbReference type="EMBL" id="JBHUKR010000021">
    <property type="protein sequence ID" value="MFD2421431.1"/>
    <property type="molecule type" value="Genomic_DNA"/>
</dbReference>
<dbReference type="Proteomes" id="UP001597417">
    <property type="component" value="Unassembled WGS sequence"/>
</dbReference>
<dbReference type="InterPro" id="IPR004276">
    <property type="entry name" value="GlycoTrans_28_N"/>
</dbReference>
<dbReference type="Pfam" id="PF06722">
    <property type="entry name" value="EryCIII-like_C"/>
    <property type="match status" value="1"/>
</dbReference>
<dbReference type="SUPFAM" id="SSF53756">
    <property type="entry name" value="UDP-Glycosyltransferase/glycogen phosphorylase"/>
    <property type="match status" value="1"/>
</dbReference>
<dbReference type="CDD" id="cd03784">
    <property type="entry name" value="GT1_Gtf-like"/>
    <property type="match status" value="1"/>
</dbReference>
<gene>
    <name evidence="5" type="ORF">ACFSXZ_34385</name>
</gene>
<keyword evidence="6" id="KW-1185">Reference proteome</keyword>
<feature type="domain" description="Erythromycin biosynthesis protein CIII-like C-terminal" evidence="4">
    <location>
        <begin position="300"/>
        <end position="415"/>
    </location>
</feature>
<evidence type="ECO:0000259" key="3">
    <source>
        <dbReference type="Pfam" id="PF03033"/>
    </source>
</evidence>
<reference evidence="6" key="1">
    <citation type="journal article" date="2019" name="Int. J. Syst. Evol. Microbiol.">
        <title>The Global Catalogue of Microorganisms (GCM) 10K type strain sequencing project: providing services to taxonomists for standard genome sequencing and annotation.</title>
        <authorList>
            <consortium name="The Broad Institute Genomics Platform"/>
            <consortium name="The Broad Institute Genome Sequencing Center for Infectious Disease"/>
            <person name="Wu L."/>
            <person name="Ma J."/>
        </authorList>
    </citation>
    <scope>NUCLEOTIDE SEQUENCE [LARGE SCALE GENOMIC DNA]</scope>
    <source>
        <strain evidence="6">CGMCC 4.7645</strain>
    </source>
</reference>
<protein>
    <submittedName>
        <fullName evidence="5">Glycosyltransferase</fullName>
    </submittedName>
</protein>
<evidence type="ECO:0000313" key="5">
    <source>
        <dbReference type="EMBL" id="MFD2421431.1"/>
    </source>
</evidence>
<comment type="pathway">
    <text evidence="1">Antibiotic biosynthesis; vancomycin biosynthesis.</text>
</comment>
<evidence type="ECO:0000259" key="4">
    <source>
        <dbReference type="Pfam" id="PF06722"/>
    </source>
</evidence>
<evidence type="ECO:0000313" key="6">
    <source>
        <dbReference type="Proteomes" id="UP001597417"/>
    </source>
</evidence>
<organism evidence="5 6">
    <name type="scientific">Amycolatopsis pigmentata</name>
    <dbReference type="NCBI Taxonomy" id="450801"/>
    <lineage>
        <taxon>Bacteria</taxon>
        <taxon>Bacillati</taxon>
        <taxon>Actinomycetota</taxon>
        <taxon>Actinomycetes</taxon>
        <taxon>Pseudonocardiales</taxon>
        <taxon>Pseudonocardiaceae</taxon>
        <taxon>Amycolatopsis</taxon>
    </lineage>
</organism>
<sequence length="422" mass="45002">MRQVMIIAVGSRGDVDPCTGVGARLRAEGHRVTIAADRAFERLVTAAGLEFRPLWTRLRDQGGAAEETSQGYARDGLFSRSGLDMLAAARQFIRETNANVAEIAADPSVNVLLFNALGAAAYHVARARGIPSAGLHLQPQLPTAEFPPTLFGRSLGRFGNRAAWAAHRLTERSMFGNINEIRAEHGLPPTTLAATRREQAATAWPMLHGFSRHVVPRPPDWRPGAEVVGYWWPSVPAGWTPPEELRQFLDAGTAPVFVGFGSADPGDAPRISAIVAGALRSAGRRGVIQAGWADLAVRGDDLLTIGEVPHEWLFPRVAAVVHPGGAGTTAAGLRAGVPTVPVPMTGDHPFWAARLTALGVSPGPVPFKQLTEERLADAIRAAVDEPRYARAAKSIAADIATEDGAAEVARQVERLVRLGEPH</sequence>
<proteinExistence type="predicted"/>
<dbReference type="PANTHER" id="PTHR48050:SF13">
    <property type="entry name" value="STEROL 3-BETA-GLUCOSYLTRANSFERASE UGT80A2"/>
    <property type="match status" value="1"/>
</dbReference>
<dbReference type="InterPro" id="IPR050426">
    <property type="entry name" value="Glycosyltransferase_28"/>
</dbReference>
<dbReference type="InterPro" id="IPR002213">
    <property type="entry name" value="UDP_glucos_trans"/>
</dbReference>
<comment type="caution">
    <text evidence="5">The sequence shown here is derived from an EMBL/GenBank/DDBJ whole genome shotgun (WGS) entry which is preliminary data.</text>
</comment>
<dbReference type="InterPro" id="IPR010610">
    <property type="entry name" value="EryCIII-like_C"/>
</dbReference>
<name>A0ABW5G963_9PSEU</name>
<dbReference type="Gene3D" id="3.40.50.2000">
    <property type="entry name" value="Glycogen Phosphorylase B"/>
    <property type="match status" value="2"/>
</dbReference>
<dbReference type="RefSeq" id="WP_378269985.1">
    <property type="nucleotide sequence ID" value="NZ_JBHUKR010000021.1"/>
</dbReference>
<evidence type="ECO:0000256" key="1">
    <source>
        <dbReference type="ARBA" id="ARBA00004660"/>
    </source>
</evidence>
<accession>A0ABW5G963</accession>
<feature type="domain" description="Glycosyltransferase family 28 N-terminal" evidence="3">
    <location>
        <begin position="4"/>
        <end position="124"/>
    </location>
</feature>
<keyword evidence="2" id="KW-0045">Antibiotic biosynthesis</keyword>